<dbReference type="EMBL" id="MUGW01000058">
    <property type="protein sequence ID" value="OXA84589.1"/>
    <property type="molecule type" value="Genomic_DNA"/>
</dbReference>
<comment type="caution">
    <text evidence="1">The sequence shown here is derived from an EMBL/GenBank/DDBJ whole genome shotgun (WGS) entry which is preliminary data.</text>
</comment>
<keyword evidence="2" id="KW-1185">Reference proteome</keyword>
<protein>
    <submittedName>
        <fullName evidence="1">Uncharacterized protein</fullName>
    </submittedName>
</protein>
<dbReference type="PROSITE" id="PS51257">
    <property type="entry name" value="PROKAR_LIPOPROTEIN"/>
    <property type="match status" value="1"/>
</dbReference>
<accession>A0A226GRB3</accession>
<dbReference type="Proteomes" id="UP000198345">
    <property type="component" value="Unassembled WGS sequence"/>
</dbReference>
<dbReference type="RefSeq" id="WP_089051767.1">
    <property type="nucleotide sequence ID" value="NZ_FXTV01000004.1"/>
</dbReference>
<dbReference type="OrthoDB" id="1149023at2"/>
<evidence type="ECO:0000313" key="1">
    <source>
        <dbReference type="EMBL" id="OXA84589.1"/>
    </source>
</evidence>
<organism evidence="1 2">
    <name type="scientific">Flavobacterium hercynium</name>
    <dbReference type="NCBI Taxonomy" id="387094"/>
    <lineage>
        <taxon>Bacteria</taxon>
        <taxon>Pseudomonadati</taxon>
        <taxon>Bacteroidota</taxon>
        <taxon>Flavobacteriia</taxon>
        <taxon>Flavobacteriales</taxon>
        <taxon>Flavobacteriaceae</taxon>
        <taxon>Flavobacterium</taxon>
    </lineage>
</organism>
<name>A0A226GRB3_9FLAO</name>
<gene>
    <name evidence="1" type="ORF">B0A66_20765</name>
</gene>
<proteinExistence type="predicted"/>
<dbReference type="AlphaFoldDB" id="A0A226GRB3"/>
<evidence type="ECO:0000313" key="2">
    <source>
        <dbReference type="Proteomes" id="UP000198345"/>
    </source>
</evidence>
<reference evidence="1 2" key="1">
    <citation type="submission" date="2016-11" db="EMBL/GenBank/DDBJ databases">
        <title>Whole genomes of Flavobacteriaceae.</title>
        <authorList>
            <person name="Stine C."/>
            <person name="Li C."/>
            <person name="Tadesse D."/>
        </authorList>
    </citation>
    <scope>NUCLEOTIDE SEQUENCE [LARGE SCALE GENOMIC DNA]</scope>
    <source>
        <strain evidence="1 2">DSM 18292</strain>
    </source>
</reference>
<sequence>MKKKILTLLILSISLISCNSQEKNIMTENPLLKNIKKYDFEPIYDLKVETVYNYDIWINDILILSKHSNDMSYNSTIATPTILKSGKQSLKVKIYPYKPIKKEGNEGNEGNEGLPQKNYLKNGIEFNLKLEQSSWIKGGGGREEPKEVLTYELPLYETDSNGETNYNKPIDYSTQSELTKEFTFIAKVPYELEGWENSEDLTKIDSLELKENVLKFYQNFRSAFENGDSDAYINYISKAEYQMFQCYYPPLSQAKEKSRKWIEFASKGKVFEPIESGKLQFSGNGKVVSIRGVKSWDKNEGVLRYRYTKNGFNYVLVFDIFLHKPKGSKNFEIVWYNMLDKNFFKREAK</sequence>